<gene>
    <name evidence="2" type="ORF">OCV99_07005</name>
</gene>
<dbReference type="RefSeq" id="WP_158369388.1">
    <property type="nucleotide sequence ID" value="NZ_JAOQJU010000005.1"/>
</dbReference>
<keyword evidence="1" id="KW-0812">Transmembrane</keyword>
<organism evidence="2 3">
    <name type="scientific">Dorea acetigenes</name>
    <dbReference type="NCBI Taxonomy" id="2981787"/>
    <lineage>
        <taxon>Bacteria</taxon>
        <taxon>Bacillati</taxon>
        <taxon>Bacillota</taxon>
        <taxon>Clostridia</taxon>
        <taxon>Lachnospirales</taxon>
        <taxon>Lachnospiraceae</taxon>
        <taxon>Dorea</taxon>
    </lineage>
</organism>
<dbReference type="EMBL" id="JAOQJU010000005">
    <property type="protein sequence ID" value="MCU6686308.1"/>
    <property type="molecule type" value="Genomic_DNA"/>
</dbReference>
<sequence length="231" mass="26551">MKKFKLYLNKDKETKWLNEMSADGYALTKFFAGVYTFEKCTPGQYIYQVDFTSGFYKVSDDYREFMEEMNAEIITLWGFWVILRKKAADGPFELYTDTDSQIEHYKKILIMLKIVTIFEILCFTYEAMAACLTTSVIEIVPLVCMAILALMIIGLLRAVMHTKQKINELLEQKGEQPKPIRSRPDKLLLSGLFINMCALIARDSVSGSIVNIVQILAIVLMLAGLYRSCRR</sequence>
<keyword evidence="1" id="KW-1133">Transmembrane helix</keyword>
<evidence type="ECO:0000256" key="1">
    <source>
        <dbReference type="SAM" id="Phobius"/>
    </source>
</evidence>
<feature type="transmembrane region" description="Helical" evidence="1">
    <location>
        <begin position="108"/>
        <end position="127"/>
    </location>
</feature>
<dbReference type="Proteomes" id="UP001652431">
    <property type="component" value="Unassembled WGS sequence"/>
</dbReference>
<reference evidence="2 3" key="1">
    <citation type="journal article" date="2021" name="ISME Commun">
        <title>Automated analysis of genomic sequences facilitates high-throughput and comprehensive description of bacteria.</title>
        <authorList>
            <person name="Hitch T.C.A."/>
        </authorList>
    </citation>
    <scope>NUCLEOTIDE SEQUENCE [LARGE SCALE GENOMIC DNA]</scope>
    <source>
        <strain evidence="2 3">Sanger_03</strain>
    </source>
</reference>
<accession>A0ABT2RLR2</accession>
<keyword evidence="3" id="KW-1185">Reference proteome</keyword>
<evidence type="ECO:0000313" key="2">
    <source>
        <dbReference type="EMBL" id="MCU6686308.1"/>
    </source>
</evidence>
<keyword evidence="1" id="KW-0472">Membrane</keyword>
<protein>
    <submittedName>
        <fullName evidence="2">DUF2812 domain-containing protein</fullName>
    </submittedName>
</protein>
<evidence type="ECO:0000313" key="3">
    <source>
        <dbReference type="Proteomes" id="UP001652431"/>
    </source>
</evidence>
<comment type="caution">
    <text evidence="2">The sequence shown here is derived from an EMBL/GenBank/DDBJ whole genome shotgun (WGS) entry which is preliminary data.</text>
</comment>
<feature type="transmembrane region" description="Helical" evidence="1">
    <location>
        <begin position="208"/>
        <end position="226"/>
    </location>
</feature>
<dbReference type="Pfam" id="PF11193">
    <property type="entry name" value="DUF2812"/>
    <property type="match status" value="1"/>
</dbReference>
<feature type="transmembrane region" description="Helical" evidence="1">
    <location>
        <begin position="139"/>
        <end position="159"/>
    </location>
</feature>
<name>A0ABT2RLR2_9FIRM</name>
<proteinExistence type="predicted"/>
<dbReference type="InterPro" id="IPR021359">
    <property type="entry name" value="DUF2812"/>
</dbReference>